<dbReference type="InParanoid" id="A0A2G4YWL0"/>
<evidence type="ECO:0000313" key="1">
    <source>
        <dbReference type="EMBL" id="PHZ86724.1"/>
    </source>
</evidence>
<name>A0A2G4YWL0_9PROT</name>
<dbReference type="Proteomes" id="UP000229730">
    <property type="component" value="Unassembled WGS sequence"/>
</dbReference>
<reference evidence="1 2" key="1">
    <citation type="submission" date="2017-10" db="EMBL/GenBank/DDBJ databases">
        <title>Frigbacter circumglobatus gen. nov. sp. nov., isolated from sediment cultured in situ.</title>
        <authorList>
            <person name="Zhao Z."/>
        </authorList>
    </citation>
    <scope>NUCLEOTIDE SEQUENCE [LARGE SCALE GENOMIC DNA]</scope>
    <source>
        <strain evidence="1 2">ZYL</strain>
    </source>
</reference>
<dbReference type="InterPro" id="IPR021795">
    <property type="entry name" value="DUF3363"/>
</dbReference>
<organism evidence="1 2">
    <name type="scientific">Paremcibacter congregatus</name>
    <dbReference type="NCBI Taxonomy" id="2043170"/>
    <lineage>
        <taxon>Bacteria</taxon>
        <taxon>Pseudomonadati</taxon>
        <taxon>Pseudomonadota</taxon>
        <taxon>Alphaproteobacteria</taxon>
        <taxon>Emcibacterales</taxon>
        <taxon>Emcibacteraceae</taxon>
        <taxon>Paremcibacter</taxon>
    </lineage>
</organism>
<keyword evidence="2" id="KW-1185">Reference proteome</keyword>
<gene>
    <name evidence="1" type="ORF">CRD36_00280</name>
</gene>
<sequence>MASPHSRNTPIYQWIICLEVKLVTDDFDDVFRPKLGRLRDIGRSSGKRYVNRVLNAAGRMNPSFGKTRSRNSFTGRNIGRGSRAVVPSRMAGIRGRRVVIKARFVKLAGTGFGKASSHLRYVQRDGVSKENEEGKLYNADHDEIDGEKFLDQAKEDRHQFRFIVSPEDAVELDNMKIFTRDLMLQMEKDLSAKLDWVAVDHYNTDNPHTHIILRGVDDQGQGQSQDLIIARDYLSHGLRTRACNLMTDELGPRQDHEIENTLRREVRQDRFTSIDQGIIRQAENSIIDLRIDGVEDGSRMSRRGFDLSRLKKLQTMGLAEEVGPLRWRLSKDMESTLRDLGQRGDIIKMMHAEMKRQKRDPLRTAYEIFRPAEQPDKVITGKLAAKGLSDEFNDRYYLVVEGIDGKTHYADIGQQNDIGEYKTGSIVELKDKSVHPRKTDQSIVNIAEENNGLYSAEYHAFHDPGASKEFIRAHVRRLEALRRVNIVRRFTDGSWKIPDGYLDDVTDHERKHASRSPVATTIRSRFSLDVQVSATGATWLDNTLLDQKKFHLSNVGFGAEVDNALKQRRAYLMAEGFARETVQGITYQRDLLKRLEQRELSKVAVTIAEETGKAFRRVCKGDQIEGTYTKPVDLVSAKYAVIENSKEFTLVPWRSVLERARGQSVSGGINSRGGVSWNIGKKRGMGIS</sequence>
<dbReference type="OrthoDB" id="9809969at2"/>
<accession>A0A2G4YWL0</accession>
<dbReference type="EMBL" id="PDEM01000005">
    <property type="protein sequence ID" value="PHZ86724.1"/>
    <property type="molecule type" value="Genomic_DNA"/>
</dbReference>
<protein>
    <submittedName>
        <fullName evidence="1">Conjugal transfer protein TraI</fullName>
    </submittedName>
</protein>
<dbReference type="Pfam" id="PF11843">
    <property type="entry name" value="DUF3363"/>
    <property type="match status" value="1"/>
</dbReference>
<evidence type="ECO:0000313" key="2">
    <source>
        <dbReference type="Proteomes" id="UP000229730"/>
    </source>
</evidence>
<comment type="caution">
    <text evidence="1">The sequence shown here is derived from an EMBL/GenBank/DDBJ whole genome shotgun (WGS) entry which is preliminary data.</text>
</comment>
<proteinExistence type="predicted"/>
<dbReference type="AlphaFoldDB" id="A0A2G4YWL0"/>